<evidence type="ECO:0000256" key="10">
    <source>
        <dbReference type="ARBA" id="ARBA00023136"/>
    </source>
</evidence>
<dbReference type="GO" id="GO:0015421">
    <property type="term" value="F:ABC-type oligopeptide transporter activity"/>
    <property type="evidence" value="ECO:0007669"/>
    <property type="project" value="TreeGrafter"/>
</dbReference>
<feature type="domain" description="ABC transmembrane type-1" evidence="15">
    <location>
        <begin position="56"/>
        <end position="348"/>
    </location>
</feature>
<dbReference type="Gene3D" id="1.20.1560.10">
    <property type="entry name" value="ABC transporter type 1, transmembrane domain"/>
    <property type="match status" value="1"/>
</dbReference>
<feature type="transmembrane region" description="Helical" evidence="13">
    <location>
        <begin position="821"/>
        <end position="841"/>
    </location>
</feature>
<gene>
    <name evidence="16" type="ORF">HMPREF1541_00674</name>
</gene>
<evidence type="ECO:0000256" key="7">
    <source>
        <dbReference type="ARBA" id="ARBA00022741"/>
    </source>
</evidence>
<dbReference type="VEuPathDB" id="FungiDB:HMPREF1541_00674"/>
<feature type="transmembrane region" description="Helical" evidence="13">
    <location>
        <begin position="284"/>
        <end position="307"/>
    </location>
</feature>
<dbReference type="SUPFAM" id="SSF52540">
    <property type="entry name" value="P-loop containing nucleoside triphosphate hydrolases"/>
    <property type="match status" value="2"/>
</dbReference>
<dbReference type="eggNOG" id="KOG0055">
    <property type="taxonomic scope" value="Eukaryota"/>
</dbReference>
<dbReference type="PROSITE" id="PS00211">
    <property type="entry name" value="ABC_TRANSPORTER_1"/>
    <property type="match status" value="2"/>
</dbReference>
<evidence type="ECO:0000256" key="3">
    <source>
        <dbReference type="ARBA" id="ARBA00007577"/>
    </source>
</evidence>
<keyword evidence="17" id="KW-1185">Reference proteome</keyword>
<feature type="region of interest" description="Disordered" evidence="12">
    <location>
        <begin position="1"/>
        <end position="31"/>
    </location>
</feature>
<dbReference type="AlphaFoldDB" id="W2SF22"/>
<comment type="subcellular location">
    <subcellularLocation>
        <location evidence="2">Endomembrane system</location>
    </subcellularLocation>
    <subcellularLocation>
        <location evidence="1">Membrane</location>
        <topology evidence="1">Multi-pass membrane protein</topology>
    </subcellularLocation>
</comment>
<dbReference type="FunFam" id="3.40.50.300:FF:001530">
    <property type="entry name" value="ABC multidrug transporter (Eurofung)"/>
    <property type="match status" value="1"/>
</dbReference>
<evidence type="ECO:0000259" key="14">
    <source>
        <dbReference type="PROSITE" id="PS50893"/>
    </source>
</evidence>
<feature type="domain" description="ABC transmembrane type-1" evidence="15">
    <location>
        <begin position="702"/>
        <end position="989"/>
    </location>
</feature>
<dbReference type="InterPro" id="IPR027417">
    <property type="entry name" value="P-loop_NTPase"/>
</dbReference>
<dbReference type="InterPro" id="IPR017871">
    <property type="entry name" value="ABC_transporter-like_CS"/>
</dbReference>
<keyword evidence="8" id="KW-0067">ATP-binding</keyword>
<sequence length="1276" mass="140241">MNEKTPPTADQASSQKVDKTAQVNDDTKAEEKTKAPIGNYWRILSYGSGGEHALILGAFFASAASGVAMPLMNIVFGNLTGTFNSYATGDIQDTGDFNSTLNRYSLYIFLLFIGKFVLCYISMFCFRVVSLRVSAALRLSYMESLFRQTVAKLDVVSAGTVSNTITSSANTIQVSISDRLAYFFQSVSLIIAAYIIAFVYSWKLTLISSAQLLFVLVVYSITTPAILKSLQRVEKTDAKHASVASEIFSSIRTVFALGAELSLSKKYYSLVDESGRYGERLSPFIGFQLMPMFFAMFSTFALAFWAGLKFYYEGSIANVNTVIIAFFSVLIVVSILGQVVQPVMNIMKAVTASVPFFDIIDSERTSVDGKRAPEVSAHEDLELKGVTFAYPTRPGVQVLDNFNVRFQKGKTTALVGPSGSGKSTIVGLLERWYSLDDPQTRTISCGQHNIDSLALKWWRSQIGLVQQEPFLFNDTILNNVAFGLLGTEWEDYSEDKKLELVKEACKESYADEFVEKLPQGYSTKVGESGIKLSGGQRQRLAIARSIVRRPAILILDEATSSIDIRSEAVVQKALDRVSRERTTIVIAHRLATIRKADHIVVLRSGTKVEEGTHEELLLNEDGLYSGLVRAQQIQEEATDEPAASSTSSAPADLMRTHSTAARSVAETRHEGESNSPTYKKRGFLRSVGFLLVEQRKKWIYMLLILIGAMGAGGSFALQSWFFAKLIEVFTFVGQRLLNARDHWSLMFFILALANAAFYGAIGYAGGMLSASTSAMARRDYFANTIRQPVPYFDGEDNSSGDIMSRLSSDPKQIGELMGLNGAFPLISIFNLLSCMIISFYFGWKLTIVIVFAAVPLLLVCQFIKFNNEFKFEEMNANVFSSSSAFATESIAAFRTVSSLTMEDTIIAKYSKLLSDQVAASTKRASYAMLVNAFCDSVELAAMALTFWYGGRLLGSREYEPTQFFVIYVAIIQGSIAAGQFFSAAPSIVTATASANRILRLRTLGLNNSSTQQDLPPSTSNLGSSIELDRVSFQYPTRDVPTFQNLSLSIPAGSFAAFVGPSGCGKTSVISLLERFYEPLSGTVKLDGADVRDSSLPTYRRSLSLVAQEPKLFSGTIRENLVLGIEDQDIPDDRVHQACRDAEIHDFIISLPDGYGTELGINTATALSGGQKQRLCLARALLRRPKLLLLDEATSSLDSQSERLVQQAIERLAGQRSMTVVAVAHRLATIQKADVIFVFGESEVGVGAKILERGSHSELLRKRGAYWQMCQAQALDR</sequence>
<evidence type="ECO:0000256" key="2">
    <source>
        <dbReference type="ARBA" id="ARBA00004308"/>
    </source>
</evidence>
<keyword evidence="6" id="KW-0677">Repeat</keyword>
<dbReference type="PANTHER" id="PTHR43394">
    <property type="entry name" value="ATP-DEPENDENT PERMEASE MDL1, MITOCHONDRIAL"/>
    <property type="match status" value="1"/>
</dbReference>
<dbReference type="GO" id="GO:0005524">
    <property type="term" value="F:ATP binding"/>
    <property type="evidence" value="ECO:0007669"/>
    <property type="project" value="UniProtKB-KW"/>
</dbReference>
<dbReference type="OrthoDB" id="6500128at2759"/>
<dbReference type="GO" id="GO:0012505">
    <property type="term" value="C:endomembrane system"/>
    <property type="evidence" value="ECO:0007669"/>
    <property type="project" value="UniProtKB-SubCell"/>
</dbReference>
<feature type="transmembrane region" description="Helical" evidence="13">
    <location>
        <begin position="743"/>
        <end position="768"/>
    </location>
</feature>
<name>W2SF22_CYPE1</name>
<organism evidence="16 17">
    <name type="scientific">Cyphellophora europaea (strain CBS 101466)</name>
    <name type="common">Phialophora europaea</name>
    <dbReference type="NCBI Taxonomy" id="1220924"/>
    <lineage>
        <taxon>Eukaryota</taxon>
        <taxon>Fungi</taxon>
        <taxon>Dikarya</taxon>
        <taxon>Ascomycota</taxon>
        <taxon>Pezizomycotina</taxon>
        <taxon>Eurotiomycetes</taxon>
        <taxon>Chaetothyriomycetidae</taxon>
        <taxon>Chaetothyriales</taxon>
        <taxon>Cyphellophoraceae</taxon>
        <taxon>Cyphellophora</taxon>
    </lineage>
</organism>
<dbReference type="Gene3D" id="3.40.50.300">
    <property type="entry name" value="P-loop containing nucleotide triphosphate hydrolases"/>
    <property type="match status" value="2"/>
</dbReference>
<dbReference type="InterPro" id="IPR011527">
    <property type="entry name" value="ABC1_TM_dom"/>
</dbReference>
<proteinExistence type="inferred from homology"/>
<dbReference type="CDD" id="cd18577">
    <property type="entry name" value="ABC_6TM_Pgp_ABCB1_D1_like"/>
    <property type="match status" value="1"/>
</dbReference>
<dbReference type="PROSITE" id="PS50929">
    <property type="entry name" value="ABC_TM1F"/>
    <property type="match status" value="2"/>
</dbReference>
<comment type="similarity">
    <text evidence="3">Belongs to the ABC transporter superfamily. ABCB family. Multidrug resistance exporter (TC 3.A.1.201) subfamily.</text>
</comment>
<feature type="domain" description="ABC transporter" evidence="14">
    <location>
        <begin position="1025"/>
        <end position="1271"/>
    </location>
</feature>
<feature type="transmembrane region" description="Helical" evidence="13">
    <location>
        <begin position="698"/>
        <end position="723"/>
    </location>
</feature>
<feature type="transmembrane region" description="Helical" evidence="13">
    <location>
        <begin position="926"/>
        <end position="949"/>
    </location>
</feature>
<feature type="transmembrane region" description="Helical" evidence="13">
    <location>
        <begin position="106"/>
        <end position="129"/>
    </location>
</feature>
<evidence type="ECO:0000256" key="9">
    <source>
        <dbReference type="ARBA" id="ARBA00022989"/>
    </source>
</evidence>
<evidence type="ECO:0000256" key="8">
    <source>
        <dbReference type="ARBA" id="ARBA00022840"/>
    </source>
</evidence>
<protein>
    <recommendedName>
        <fullName evidence="18">ABC transporter</fullName>
    </recommendedName>
</protein>
<dbReference type="InterPro" id="IPR036640">
    <property type="entry name" value="ABC1_TM_sf"/>
</dbReference>
<dbReference type="GO" id="GO:0090374">
    <property type="term" value="P:oligopeptide export from mitochondrion"/>
    <property type="evidence" value="ECO:0007669"/>
    <property type="project" value="TreeGrafter"/>
</dbReference>
<dbReference type="GO" id="GO:0005743">
    <property type="term" value="C:mitochondrial inner membrane"/>
    <property type="evidence" value="ECO:0007669"/>
    <property type="project" value="TreeGrafter"/>
</dbReference>
<feature type="transmembrane region" description="Helical" evidence="13">
    <location>
        <begin position="964"/>
        <end position="992"/>
    </location>
</feature>
<dbReference type="PANTHER" id="PTHR43394:SF27">
    <property type="entry name" value="ATP-DEPENDENT TRANSLOCASE ABCB1-LIKE"/>
    <property type="match status" value="1"/>
</dbReference>
<evidence type="ECO:0000313" key="17">
    <source>
        <dbReference type="Proteomes" id="UP000030752"/>
    </source>
</evidence>
<evidence type="ECO:0000259" key="15">
    <source>
        <dbReference type="PROSITE" id="PS50929"/>
    </source>
</evidence>
<evidence type="ECO:0000313" key="16">
    <source>
        <dbReference type="EMBL" id="ETN46489.1"/>
    </source>
</evidence>
<dbReference type="GeneID" id="19968013"/>
<dbReference type="FunFam" id="1.20.1560.10:FF:000057">
    <property type="entry name" value="ABC multidrug transporter SitT"/>
    <property type="match status" value="1"/>
</dbReference>
<evidence type="ECO:0000256" key="1">
    <source>
        <dbReference type="ARBA" id="ARBA00004141"/>
    </source>
</evidence>
<evidence type="ECO:0000256" key="6">
    <source>
        <dbReference type="ARBA" id="ARBA00022737"/>
    </source>
</evidence>
<feature type="transmembrane region" description="Helical" evidence="13">
    <location>
        <begin position="206"/>
        <end position="227"/>
    </location>
</feature>
<evidence type="ECO:0000256" key="11">
    <source>
        <dbReference type="ARBA" id="ARBA00023180"/>
    </source>
</evidence>
<evidence type="ECO:0000256" key="4">
    <source>
        <dbReference type="ARBA" id="ARBA00022448"/>
    </source>
</evidence>
<dbReference type="STRING" id="1220924.W2SF22"/>
<dbReference type="RefSeq" id="XP_008711201.1">
    <property type="nucleotide sequence ID" value="XM_008712979.1"/>
</dbReference>
<keyword evidence="7" id="KW-0547">Nucleotide-binding</keyword>
<dbReference type="HOGENOM" id="CLU_000604_17_8_1"/>
<dbReference type="InterPro" id="IPR039421">
    <property type="entry name" value="Type_1_exporter"/>
</dbReference>
<feature type="transmembrane region" description="Helical" evidence="13">
    <location>
        <begin position="847"/>
        <end position="865"/>
    </location>
</feature>
<dbReference type="Pfam" id="PF00664">
    <property type="entry name" value="ABC_membrane"/>
    <property type="match status" value="2"/>
</dbReference>
<evidence type="ECO:0000256" key="12">
    <source>
        <dbReference type="SAM" id="MobiDB-lite"/>
    </source>
</evidence>
<dbReference type="CDD" id="cd18578">
    <property type="entry name" value="ABC_6TM_Pgp_ABCB1_D2_like"/>
    <property type="match status" value="1"/>
</dbReference>
<evidence type="ECO:0008006" key="18">
    <source>
        <dbReference type="Google" id="ProtNLM"/>
    </source>
</evidence>
<keyword evidence="9 13" id="KW-1133">Transmembrane helix</keyword>
<dbReference type="SMART" id="SM00382">
    <property type="entry name" value="AAA"/>
    <property type="match status" value="2"/>
</dbReference>
<keyword evidence="4" id="KW-0813">Transport</keyword>
<dbReference type="InterPro" id="IPR003439">
    <property type="entry name" value="ABC_transporter-like_ATP-bd"/>
</dbReference>
<keyword evidence="10 13" id="KW-0472">Membrane</keyword>
<feature type="transmembrane region" description="Helical" evidence="13">
    <location>
        <begin position="319"/>
        <end position="340"/>
    </location>
</feature>
<evidence type="ECO:0000256" key="13">
    <source>
        <dbReference type="SAM" id="Phobius"/>
    </source>
</evidence>
<dbReference type="SUPFAM" id="SSF90123">
    <property type="entry name" value="ABC transporter transmembrane region"/>
    <property type="match status" value="2"/>
</dbReference>
<dbReference type="EMBL" id="KB822711">
    <property type="protein sequence ID" value="ETN46489.1"/>
    <property type="molecule type" value="Genomic_DNA"/>
</dbReference>
<evidence type="ECO:0000256" key="5">
    <source>
        <dbReference type="ARBA" id="ARBA00022692"/>
    </source>
</evidence>
<accession>W2SF22</accession>
<dbReference type="GO" id="GO:0016887">
    <property type="term" value="F:ATP hydrolysis activity"/>
    <property type="evidence" value="ECO:0007669"/>
    <property type="project" value="InterPro"/>
</dbReference>
<feature type="transmembrane region" description="Helical" evidence="13">
    <location>
        <begin position="53"/>
        <end position="76"/>
    </location>
</feature>
<feature type="domain" description="ABC transporter" evidence="14">
    <location>
        <begin position="381"/>
        <end position="629"/>
    </location>
</feature>
<dbReference type="Proteomes" id="UP000030752">
    <property type="component" value="Unassembled WGS sequence"/>
</dbReference>
<dbReference type="InParanoid" id="W2SF22"/>
<dbReference type="FunFam" id="3.40.50.300:FF:000913">
    <property type="entry name" value="ABC multidrug transporter SitT"/>
    <property type="match status" value="1"/>
</dbReference>
<dbReference type="Pfam" id="PF00005">
    <property type="entry name" value="ABC_tran"/>
    <property type="match status" value="2"/>
</dbReference>
<keyword evidence="5 13" id="KW-0812">Transmembrane</keyword>
<keyword evidence="11" id="KW-0325">Glycoprotein</keyword>
<feature type="transmembrane region" description="Helical" evidence="13">
    <location>
        <begin position="180"/>
        <end position="200"/>
    </location>
</feature>
<reference evidence="16 17" key="1">
    <citation type="submission" date="2013-03" db="EMBL/GenBank/DDBJ databases">
        <title>The Genome Sequence of Phialophora europaea CBS 101466.</title>
        <authorList>
            <consortium name="The Broad Institute Genomics Platform"/>
            <person name="Cuomo C."/>
            <person name="de Hoog S."/>
            <person name="Gorbushina A."/>
            <person name="Walker B."/>
            <person name="Young S.K."/>
            <person name="Zeng Q."/>
            <person name="Gargeya S."/>
            <person name="Fitzgerald M."/>
            <person name="Haas B."/>
            <person name="Abouelleil A."/>
            <person name="Allen A.W."/>
            <person name="Alvarado L."/>
            <person name="Arachchi H.M."/>
            <person name="Berlin A.M."/>
            <person name="Chapman S.B."/>
            <person name="Gainer-Dewar J."/>
            <person name="Goldberg J."/>
            <person name="Griggs A."/>
            <person name="Gujja S."/>
            <person name="Hansen M."/>
            <person name="Howarth C."/>
            <person name="Imamovic A."/>
            <person name="Ireland A."/>
            <person name="Larimer J."/>
            <person name="McCowan C."/>
            <person name="Murphy C."/>
            <person name="Pearson M."/>
            <person name="Poon T.W."/>
            <person name="Priest M."/>
            <person name="Roberts A."/>
            <person name="Saif S."/>
            <person name="Shea T."/>
            <person name="Sisk P."/>
            <person name="Sykes S."/>
            <person name="Wortman J."/>
            <person name="Nusbaum C."/>
            <person name="Birren B."/>
        </authorList>
    </citation>
    <scope>NUCLEOTIDE SEQUENCE [LARGE SCALE GENOMIC DNA]</scope>
    <source>
        <strain evidence="16 17">CBS 101466</strain>
    </source>
</reference>
<dbReference type="PROSITE" id="PS50893">
    <property type="entry name" value="ABC_TRANSPORTER_2"/>
    <property type="match status" value="2"/>
</dbReference>
<dbReference type="InterPro" id="IPR003593">
    <property type="entry name" value="AAA+_ATPase"/>
</dbReference>